<keyword evidence="2 7" id="KW-0699">rRNA-binding</keyword>
<dbReference type="Pfam" id="PF00861">
    <property type="entry name" value="Ribosomal_L18p"/>
    <property type="match status" value="1"/>
</dbReference>
<dbReference type="HAMAP" id="MF_01337_B">
    <property type="entry name" value="Ribosomal_uL18_B"/>
    <property type="match status" value="1"/>
</dbReference>
<organism evidence="8 9">
    <name type="scientific">Legionella pneumophila subsp. pascullei</name>
    <dbReference type="NCBI Taxonomy" id="91890"/>
    <lineage>
        <taxon>Bacteria</taxon>
        <taxon>Pseudomonadati</taxon>
        <taxon>Pseudomonadota</taxon>
        <taxon>Gammaproteobacteria</taxon>
        <taxon>Legionellales</taxon>
        <taxon>Legionellaceae</taxon>
        <taxon>Legionella</taxon>
    </lineage>
</organism>
<dbReference type="NCBIfam" id="TIGR00060">
    <property type="entry name" value="L18_bact"/>
    <property type="match status" value="1"/>
</dbReference>
<evidence type="ECO:0000256" key="2">
    <source>
        <dbReference type="ARBA" id="ARBA00022730"/>
    </source>
</evidence>
<dbReference type="AlphaFoldDB" id="A0AAX2IWL3"/>
<dbReference type="GO" id="GO:0003735">
    <property type="term" value="F:structural constituent of ribosome"/>
    <property type="evidence" value="ECO:0007669"/>
    <property type="project" value="InterPro"/>
</dbReference>
<reference evidence="8 9" key="1">
    <citation type="submission" date="2018-06" db="EMBL/GenBank/DDBJ databases">
        <authorList>
            <consortium name="Pathogen Informatics"/>
            <person name="Doyle S."/>
        </authorList>
    </citation>
    <scope>NUCLEOTIDE SEQUENCE [LARGE SCALE GENOMIC DNA]</scope>
    <source>
        <strain evidence="8 9">NCTC12272</strain>
    </source>
</reference>
<accession>A0AAX2IWL3</accession>
<dbReference type="SUPFAM" id="SSF53137">
    <property type="entry name" value="Translational machinery components"/>
    <property type="match status" value="1"/>
</dbReference>
<dbReference type="InterPro" id="IPR004389">
    <property type="entry name" value="Ribosomal_uL18_bac-type"/>
</dbReference>
<evidence type="ECO:0000313" key="8">
    <source>
        <dbReference type="EMBL" id="SQG89194.1"/>
    </source>
</evidence>
<dbReference type="InterPro" id="IPR057268">
    <property type="entry name" value="Ribosomal_L18"/>
</dbReference>
<dbReference type="GO" id="GO:0008097">
    <property type="term" value="F:5S rRNA binding"/>
    <property type="evidence" value="ECO:0007669"/>
    <property type="project" value="TreeGrafter"/>
</dbReference>
<dbReference type="Gene3D" id="3.30.420.100">
    <property type="match status" value="1"/>
</dbReference>
<evidence type="ECO:0000256" key="4">
    <source>
        <dbReference type="ARBA" id="ARBA00022980"/>
    </source>
</evidence>
<sequence>MLESKLLEKKLRRNKVLTMNKQNARHRRGLKAKALIRKSGRSRLVVYRSGVHIYSQIVKSDQLGDKVLVASSSVDKELRSSLTGKNKVEQASLVGQLLGKRAKAAGITQVAFDRAGYKYHGRVKALAESAREAGLDF</sequence>
<dbReference type="Proteomes" id="UP000249566">
    <property type="component" value="Chromosome 1"/>
</dbReference>
<comment type="function">
    <text evidence="7">This is one of the proteins that bind and probably mediate the attachment of the 5S RNA into the large ribosomal subunit, where it forms part of the central protuberance.</text>
</comment>
<dbReference type="PANTHER" id="PTHR12899:SF3">
    <property type="entry name" value="LARGE RIBOSOMAL SUBUNIT PROTEIN UL18M"/>
    <property type="match status" value="1"/>
</dbReference>
<evidence type="ECO:0000256" key="7">
    <source>
        <dbReference type="HAMAP-Rule" id="MF_01337"/>
    </source>
</evidence>
<keyword evidence="3 7" id="KW-0694">RNA-binding</keyword>
<evidence type="ECO:0000256" key="3">
    <source>
        <dbReference type="ARBA" id="ARBA00022884"/>
    </source>
</evidence>
<proteinExistence type="inferred from homology"/>
<dbReference type="GO" id="GO:0022625">
    <property type="term" value="C:cytosolic large ribosomal subunit"/>
    <property type="evidence" value="ECO:0007669"/>
    <property type="project" value="TreeGrafter"/>
</dbReference>
<comment type="similarity">
    <text evidence="1 7">Belongs to the universal ribosomal protein uL18 family.</text>
</comment>
<gene>
    <name evidence="7 8" type="primary">rplR</name>
    <name evidence="8" type="ORF">NCTC12272_00369</name>
</gene>
<keyword evidence="4 7" id="KW-0689">Ribosomal protein</keyword>
<evidence type="ECO:0000256" key="1">
    <source>
        <dbReference type="ARBA" id="ARBA00007116"/>
    </source>
</evidence>
<protein>
    <recommendedName>
        <fullName evidence="6 7">Large ribosomal subunit protein uL18</fullName>
    </recommendedName>
</protein>
<dbReference type="PANTHER" id="PTHR12899">
    <property type="entry name" value="39S RIBOSOMAL PROTEIN L18, MITOCHONDRIAL"/>
    <property type="match status" value="1"/>
</dbReference>
<dbReference type="GO" id="GO:0006412">
    <property type="term" value="P:translation"/>
    <property type="evidence" value="ECO:0007669"/>
    <property type="project" value="UniProtKB-UniRule"/>
</dbReference>
<dbReference type="CDD" id="cd00432">
    <property type="entry name" value="Ribosomal_L18_L5e"/>
    <property type="match status" value="1"/>
</dbReference>
<dbReference type="EMBL" id="LS483412">
    <property type="protein sequence ID" value="SQG89194.1"/>
    <property type="molecule type" value="Genomic_DNA"/>
</dbReference>
<name>A0AAX2IWL3_LEGPN</name>
<dbReference type="FunFam" id="3.30.420.100:FF:000001">
    <property type="entry name" value="50S ribosomal protein L18"/>
    <property type="match status" value="1"/>
</dbReference>
<evidence type="ECO:0000256" key="6">
    <source>
        <dbReference type="ARBA" id="ARBA00035197"/>
    </source>
</evidence>
<evidence type="ECO:0000313" key="9">
    <source>
        <dbReference type="Proteomes" id="UP000249566"/>
    </source>
</evidence>
<keyword evidence="5 7" id="KW-0687">Ribonucleoprotein</keyword>
<evidence type="ECO:0000256" key="5">
    <source>
        <dbReference type="ARBA" id="ARBA00023274"/>
    </source>
</evidence>
<dbReference type="InterPro" id="IPR005484">
    <property type="entry name" value="Ribosomal_uL18_bac/plant/anim"/>
</dbReference>
<comment type="subunit">
    <text evidence="7">Part of the 50S ribosomal subunit; part of the 5S rRNA/L5/L18/L25 subcomplex. Contacts the 5S and 23S rRNAs.</text>
</comment>